<accession>A0A3A6TTG5</accession>
<dbReference type="Proteomes" id="UP000273022">
    <property type="component" value="Unassembled WGS sequence"/>
</dbReference>
<dbReference type="EMBL" id="QYYH01000002">
    <property type="protein sequence ID" value="RJY19504.1"/>
    <property type="molecule type" value="Genomic_DNA"/>
</dbReference>
<evidence type="ECO:0000313" key="3">
    <source>
        <dbReference type="Proteomes" id="UP000273022"/>
    </source>
</evidence>
<protein>
    <submittedName>
        <fullName evidence="2">Uncharacterized protein</fullName>
    </submittedName>
</protein>
<keyword evidence="3" id="KW-1185">Reference proteome</keyword>
<feature type="region of interest" description="Disordered" evidence="1">
    <location>
        <begin position="62"/>
        <end position="113"/>
    </location>
</feature>
<dbReference type="AlphaFoldDB" id="A0A3A6TTG5"/>
<feature type="region of interest" description="Disordered" evidence="1">
    <location>
        <begin position="1"/>
        <end position="21"/>
    </location>
</feature>
<feature type="compositionally biased region" description="Low complexity" evidence="1">
    <location>
        <begin position="849"/>
        <end position="865"/>
    </location>
</feature>
<evidence type="ECO:0000313" key="2">
    <source>
        <dbReference type="EMBL" id="RJY19504.1"/>
    </source>
</evidence>
<evidence type="ECO:0000256" key="1">
    <source>
        <dbReference type="SAM" id="MobiDB-lite"/>
    </source>
</evidence>
<proteinExistence type="predicted"/>
<feature type="region of interest" description="Disordered" evidence="1">
    <location>
        <begin position="842"/>
        <end position="876"/>
    </location>
</feature>
<feature type="compositionally biased region" description="Polar residues" evidence="1">
    <location>
        <begin position="69"/>
        <end position="85"/>
    </location>
</feature>
<sequence length="1042" mass="118236">MSTPAINPSLAAPETTAASQEKSNLLNGFEVNRSEDKACKSLHDAEFAQEPNEEWTQVVAFKGKRKTSRTQSAVHGHQQKTSEPPTSRRRKTALNSPGKLPQTKAKVPSQAKPRKEYDFYQTELTMSKAKNSDPIADIETFFKKFDELQPQAKKEHHFNVLLGCAIDVYVSSHLPALISFIHQVSKDHLGRLYAQRIIKIIDRINSWVDNKPTAIPEHRKIEQNQAIKCLLESEMAYADFRCQFGDLMGLSPTLNLLKKSVSPRGVCSRFNIYNDDELVSLCEEIEKLDTQFEESKKSDFIPTVCVPCSKVTRLLLERKFDEVAKNIEQKYATSIEHRMFCDMANAAFDEISGFMHEQKLRGDAYVHLLESTYDFLLCTFPIISKVPRLGGNFIQGYGHIVDRIIDRCCWRKDTKLTEKHKNMIKLLCEQDGLLKHEPCAENWRKFNCANNPDLRSQSSKKSHQLSVTPADCSRFVTLFFTKTSFLKKLTHDQLISEASCLLPIFQLPLTKFKELQTKSSGESLNNAMERIKGRVFSPLISTRNDLKAQHKEDTKLINYSKDMISNFGHLQTQLASMQPFVRVLGLGSGTRSRNDYFAWNDIIWHAWLADFQQANNEKSIDHDCLERLHQFSLLKPKLSSLPLFGQFINAVHRYLTLATTGKEITISEHQLLQVILSWAIEVYGQKEKTQRSSYTQTASFDELKALGKTLEFQFSQREHTDTRKLEVPKFNQAEPVSPPAKSWAGIVQNKPKSVTILKREKTTPKPELVVPKEPPASTTTPSQFQPLTKKVLLPTPPPIPKQALLPTPHSVPESNITWAQVAFNALGSCSPLTKVKNDLQASGSSHSLTSTAGSTTSIHSSTSESGRSEIMDSPASVKKSKGDFICIIKQTPDTDWKVRIPLLPTRDVNEMKLSEKLVNAFEELKLAKHNALTSRSQASAYEDLSTKETDQIQDAVETIIEHLLSKCNDSLVIRNVKRALRKMTNYVDNGDISEALCELMSHHIQRWKLFDRWQTRCIHDWLLDLRKDLGMQADFGIYVDTE</sequence>
<feature type="region of interest" description="Disordered" evidence="1">
    <location>
        <begin position="717"/>
        <end position="803"/>
    </location>
</feature>
<gene>
    <name evidence="2" type="ORF">D5R81_00735</name>
</gene>
<reference evidence="2 3" key="1">
    <citation type="submission" date="2018-09" db="EMBL/GenBank/DDBJ databases">
        <title>Phylogeny of the Shewanellaceae, and recommendation for two new genera, Pseudoshewanella and Parashewanella.</title>
        <authorList>
            <person name="Wang G."/>
        </authorList>
    </citation>
    <scope>NUCLEOTIDE SEQUENCE [LARGE SCALE GENOMIC DNA]</scope>
    <source>
        <strain evidence="2 3">KCTC 22492</strain>
    </source>
</reference>
<organism evidence="2 3">
    <name type="scientific">Parashewanella spongiae</name>
    <dbReference type="NCBI Taxonomy" id="342950"/>
    <lineage>
        <taxon>Bacteria</taxon>
        <taxon>Pseudomonadati</taxon>
        <taxon>Pseudomonadota</taxon>
        <taxon>Gammaproteobacteria</taxon>
        <taxon>Alteromonadales</taxon>
        <taxon>Shewanellaceae</taxon>
        <taxon>Parashewanella</taxon>
    </lineage>
</organism>
<feature type="compositionally biased region" description="Polar residues" evidence="1">
    <location>
        <begin position="776"/>
        <end position="785"/>
    </location>
</feature>
<name>A0A3A6TTG5_9GAMM</name>
<feature type="compositionally biased region" description="Basic and acidic residues" evidence="1">
    <location>
        <begin position="717"/>
        <end position="727"/>
    </location>
</feature>
<dbReference type="RefSeq" id="WP_121851742.1">
    <property type="nucleotide sequence ID" value="NZ_CP037952.1"/>
</dbReference>
<comment type="caution">
    <text evidence="2">The sequence shown here is derived from an EMBL/GenBank/DDBJ whole genome shotgun (WGS) entry which is preliminary data.</text>
</comment>